<dbReference type="EMBL" id="MU274911">
    <property type="protein sequence ID" value="KAI0089198.1"/>
    <property type="molecule type" value="Genomic_DNA"/>
</dbReference>
<name>A0ACB8U4N3_9APHY</name>
<gene>
    <name evidence="1" type="ORF">BDY19DRAFT_130187</name>
</gene>
<protein>
    <submittedName>
        <fullName evidence="1">Vacuolar membrane protein-domain-containing protein</fullName>
    </submittedName>
</protein>
<proteinExistence type="predicted"/>
<sequence length="438" mass="47947">MDLLGEDDIFDDIPVDHHSCRLLGPTALIVQALMGILVILSLVYKRHKELPKRPWGIWSFDVSKQIIGQMFVHGVNVLISGIVADISSGNACVLYFLNILIDTTFGVAIIYFTLHALTFFLKEKCGLKGFETGKYGSPPSLSFWARQLAVYLFALTMMKLLVLALFAATPGIFKAGEWLLSFLGSSDTAQVIFVMGIFPIIMNILQFWLIDSIVKAGAYNTSVALPSDDIEHGVDPDEEPLFRASTDDEDDETHRHDIEDPRHISRSPSRSRSRDSRAEDESKSSSTGTSPTATASGSGSITPKGTQAIAMHAYPPSLTSTSTSPVSSWNPSTRANSVSPHNNWRRSPPPPLTFQPRSPAPAAVNPAASSILASPPPLDEIHPSNDAHNGKEWAAWEETDDWADRVGEEDWTGNRMAARKVALQDAWTAHTPDTSVRI</sequence>
<comment type="caution">
    <text evidence="1">The sequence shown here is derived from an EMBL/GenBank/DDBJ whole genome shotgun (WGS) entry which is preliminary data.</text>
</comment>
<dbReference type="Proteomes" id="UP001055072">
    <property type="component" value="Unassembled WGS sequence"/>
</dbReference>
<reference evidence="1" key="1">
    <citation type="journal article" date="2021" name="Environ. Microbiol.">
        <title>Gene family expansions and transcriptome signatures uncover fungal adaptations to wood decay.</title>
        <authorList>
            <person name="Hage H."/>
            <person name="Miyauchi S."/>
            <person name="Viragh M."/>
            <person name="Drula E."/>
            <person name="Min B."/>
            <person name="Chaduli D."/>
            <person name="Navarro D."/>
            <person name="Favel A."/>
            <person name="Norest M."/>
            <person name="Lesage-Meessen L."/>
            <person name="Balint B."/>
            <person name="Merenyi Z."/>
            <person name="de Eugenio L."/>
            <person name="Morin E."/>
            <person name="Martinez A.T."/>
            <person name="Baldrian P."/>
            <person name="Stursova M."/>
            <person name="Martinez M.J."/>
            <person name="Novotny C."/>
            <person name="Magnuson J.K."/>
            <person name="Spatafora J.W."/>
            <person name="Maurice S."/>
            <person name="Pangilinan J."/>
            <person name="Andreopoulos W."/>
            <person name="LaButti K."/>
            <person name="Hundley H."/>
            <person name="Na H."/>
            <person name="Kuo A."/>
            <person name="Barry K."/>
            <person name="Lipzen A."/>
            <person name="Henrissat B."/>
            <person name="Riley R."/>
            <person name="Ahrendt S."/>
            <person name="Nagy L.G."/>
            <person name="Grigoriev I.V."/>
            <person name="Martin F."/>
            <person name="Rosso M.N."/>
        </authorList>
    </citation>
    <scope>NUCLEOTIDE SEQUENCE</scope>
    <source>
        <strain evidence="1">CBS 384.51</strain>
    </source>
</reference>
<keyword evidence="2" id="KW-1185">Reference proteome</keyword>
<accession>A0ACB8U4N3</accession>
<evidence type="ECO:0000313" key="2">
    <source>
        <dbReference type="Proteomes" id="UP001055072"/>
    </source>
</evidence>
<evidence type="ECO:0000313" key="1">
    <source>
        <dbReference type="EMBL" id="KAI0089198.1"/>
    </source>
</evidence>
<organism evidence="1 2">
    <name type="scientific">Irpex rosettiformis</name>
    <dbReference type="NCBI Taxonomy" id="378272"/>
    <lineage>
        <taxon>Eukaryota</taxon>
        <taxon>Fungi</taxon>
        <taxon>Dikarya</taxon>
        <taxon>Basidiomycota</taxon>
        <taxon>Agaricomycotina</taxon>
        <taxon>Agaricomycetes</taxon>
        <taxon>Polyporales</taxon>
        <taxon>Irpicaceae</taxon>
        <taxon>Irpex</taxon>
    </lineage>
</organism>